<dbReference type="EMBL" id="SWLE01000008">
    <property type="protein sequence ID" value="TNM97042.1"/>
    <property type="molecule type" value="Genomic_DNA"/>
</dbReference>
<evidence type="ECO:0000313" key="1">
    <source>
        <dbReference type="EMBL" id="TNM97042.1"/>
    </source>
</evidence>
<dbReference type="AlphaFoldDB" id="A0A4Z2BYB5"/>
<evidence type="ECO:0000313" key="2">
    <source>
        <dbReference type="Proteomes" id="UP000516260"/>
    </source>
</evidence>
<dbReference type="Proteomes" id="UP000516260">
    <property type="component" value="Chromosome 16"/>
</dbReference>
<keyword evidence="2" id="KW-1185">Reference proteome</keyword>
<sequence>MQSHGRALHPRLLLSNAPMLMLASRQARTPLSRNHFLLLFCGTKADLPAVKGLTIFHSVSLNGILAGVSCVTMLGGAFQAQELRQPRSSPRHTLVPPCAFFCLISTHKTRRLPQTA</sequence>
<gene>
    <name evidence="1" type="ORF">fugu_015198</name>
</gene>
<accession>A0A4Z2BYB5</accession>
<protein>
    <submittedName>
        <fullName evidence="1">Uncharacterized protein</fullName>
    </submittedName>
</protein>
<name>A0A4Z2BYB5_9TELE</name>
<organism evidence="1 2">
    <name type="scientific">Takifugu bimaculatus</name>
    <dbReference type="NCBI Taxonomy" id="433685"/>
    <lineage>
        <taxon>Eukaryota</taxon>
        <taxon>Metazoa</taxon>
        <taxon>Chordata</taxon>
        <taxon>Craniata</taxon>
        <taxon>Vertebrata</taxon>
        <taxon>Euteleostomi</taxon>
        <taxon>Actinopterygii</taxon>
        <taxon>Neopterygii</taxon>
        <taxon>Teleostei</taxon>
        <taxon>Neoteleostei</taxon>
        <taxon>Acanthomorphata</taxon>
        <taxon>Eupercaria</taxon>
        <taxon>Tetraodontiformes</taxon>
        <taxon>Tetradontoidea</taxon>
        <taxon>Tetraodontidae</taxon>
        <taxon>Takifugu</taxon>
    </lineage>
</organism>
<reference evidence="1 2" key="1">
    <citation type="submission" date="2019-04" db="EMBL/GenBank/DDBJ databases">
        <title>The sequence and de novo assembly of Takifugu bimaculatus genome using PacBio and Hi-C technologies.</title>
        <authorList>
            <person name="Xu P."/>
            <person name="Liu B."/>
            <person name="Zhou Z."/>
        </authorList>
    </citation>
    <scope>NUCLEOTIDE SEQUENCE [LARGE SCALE GENOMIC DNA]</scope>
    <source>
        <strain evidence="1">TB-2018</strain>
        <tissue evidence="1">Muscle</tissue>
    </source>
</reference>
<proteinExistence type="predicted"/>
<comment type="caution">
    <text evidence="1">The sequence shown here is derived from an EMBL/GenBank/DDBJ whole genome shotgun (WGS) entry which is preliminary data.</text>
</comment>